<evidence type="ECO:0000313" key="1">
    <source>
        <dbReference type="EMBL" id="BAD82151.1"/>
    </source>
</evidence>
<dbReference type="AlphaFoldDB" id="Q5N8Q5"/>
<name>Q5N8Q5_ORYSJ</name>
<reference evidence="1" key="1">
    <citation type="journal article" date="2002" name="Nature">
        <title>The genome sequence and structure of rice chromosome 1.</title>
        <authorList>
            <person name="Sasaki T."/>
            <person name="Matsumoto T."/>
            <person name="Yamamoto K."/>
            <person name="Sakata K."/>
            <person name="Baba T."/>
            <person name="Katayose Y."/>
            <person name="Wu J."/>
            <person name="Niimura Y."/>
            <person name="Cheng Z."/>
            <person name="Nagamura Y."/>
            <person name="Antonio B.A."/>
            <person name="Kanamori H."/>
            <person name="Hosokawa S."/>
            <person name="Masukawa M."/>
            <person name="Arikawa K."/>
            <person name="Chiden Y."/>
            <person name="Hayashi M."/>
            <person name="Okamoto M."/>
            <person name="Ando T."/>
            <person name="Aoki H."/>
            <person name="Arita K."/>
            <person name="Hamada M."/>
            <person name="Harada C."/>
            <person name="Hijishita S."/>
            <person name="Honda M."/>
            <person name="Ichikawa Y."/>
            <person name="Idonuma A."/>
            <person name="Iijima M."/>
            <person name="Ikeda M."/>
            <person name="Ikeno M."/>
            <person name="Itoh S."/>
            <person name="Itoh T."/>
            <person name="Itoh Y."/>
            <person name="Itoh Y."/>
            <person name="Iwabuchi A."/>
            <person name="Kamiya K."/>
            <person name="Karasawa W."/>
            <person name="Katagiri S."/>
            <person name="Kikuta A."/>
            <person name="Kobayashi N."/>
            <person name="Kono I."/>
            <person name="Machita K."/>
            <person name="Maehara T."/>
            <person name="Mizuno H."/>
            <person name="Mizubayashi T."/>
            <person name="Mukai Y."/>
            <person name="Nagasaki H."/>
            <person name="Nakashima M."/>
            <person name="Nakama Y."/>
            <person name="Nakamichi Y."/>
            <person name="Nakamura M."/>
            <person name="Namiki N."/>
            <person name="Negishi M."/>
            <person name="Ohta I."/>
            <person name="Ono N."/>
            <person name="Saji S."/>
            <person name="Sakai K."/>
            <person name="Shibata M."/>
            <person name="Shimokawa T."/>
            <person name="Shomura A."/>
            <person name="Song J."/>
            <person name="Takazaki Y."/>
            <person name="Terasawa K."/>
            <person name="Tsuji K."/>
            <person name="Waki K."/>
            <person name="Yamagata H."/>
            <person name="Yamane H."/>
            <person name="Yoshiki S."/>
            <person name="Yoshihara R."/>
            <person name="Yukawa K."/>
            <person name="Zhong H."/>
            <person name="Iwama H."/>
            <person name="Endo T."/>
            <person name="Ito H."/>
            <person name="Hahn J.H."/>
            <person name="Kim H.I."/>
            <person name="Eun M.Y."/>
            <person name="Yano M."/>
            <person name="Jiang J."/>
            <person name="Gojobori T."/>
        </authorList>
    </citation>
    <scope>NUCLEOTIDE SEQUENCE [LARGE SCALE GENOMIC DNA]</scope>
</reference>
<gene>
    <name evidence="1" type="primary">P0445E10.8</name>
</gene>
<protein>
    <submittedName>
        <fullName evidence="1">Uncharacterized protein</fullName>
    </submittedName>
</protein>
<organism evidence="1">
    <name type="scientific">Oryza sativa subsp. japonica</name>
    <name type="common">Rice</name>
    <dbReference type="NCBI Taxonomy" id="39947"/>
    <lineage>
        <taxon>Eukaryota</taxon>
        <taxon>Viridiplantae</taxon>
        <taxon>Streptophyta</taxon>
        <taxon>Embryophyta</taxon>
        <taxon>Tracheophyta</taxon>
        <taxon>Spermatophyta</taxon>
        <taxon>Magnoliopsida</taxon>
        <taxon>Liliopsida</taxon>
        <taxon>Poales</taxon>
        <taxon>Poaceae</taxon>
        <taxon>BOP clade</taxon>
        <taxon>Oryzoideae</taxon>
        <taxon>Oryzeae</taxon>
        <taxon>Oryzinae</taxon>
        <taxon>Oryza</taxon>
        <taxon>Oryza sativa</taxon>
    </lineage>
</organism>
<dbReference type="Proteomes" id="UP000817658">
    <property type="component" value="Chromosome 1"/>
</dbReference>
<sequence>MRKRRTTTTAMLTGPLRLPRAQRLACTGTDDENGDSHDAGLGDVALEETMVAAALVAELGQLRAKISALDVSV</sequence>
<proteinExistence type="predicted"/>
<accession>Q5N8Q5</accession>
<dbReference type="EMBL" id="AP003347">
    <property type="protein sequence ID" value="BAD82151.1"/>
    <property type="molecule type" value="Genomic_DNA"/>
</dbReference>